<accession>A0A399FCP5</accession>
<gene>
    <name evidence="2" type="ORF">Mgrana_00590</name>
</gene>
<sequence length="260" mass="30556">MSRPKRNHTSIRYYLFKVKGWLSRKLPTRTWWRNQKMGDAELLALHLARIHFKHPYAWLWWQLMRDMFEHLPSYTQAYTRLFKLLPVLQLLLMPQTRPRRYVIVDSQPIPACRWVRRQRCKVVGAWEGYSQQGAFYGFSLHAFVSAKGEIFLYCIRSANQHDYKVAQSLLEVAKVLGQPIKLGDKAYLSDDFVTPPKKNSRSATGWKAPYSKIRKRVETVFSQLVNAHIRLGQYQTKRALEVRVALTILAHNLKIWGIAD</sequence>
<evidence type="ECO:0000313" key="3">
    <source>
        <dbReference type="Proteomes" id="UP000266178"/>
    </source>
</evidence>
<name>A0A399FCP5_9DEIN</name>
<evidence type="ECO:0000259" key="1">
    <source>
        <dbReference type="Pfam" id="PF13612"/>
    </source>
</evidence>
<dbReference type="OrthoDB" id="61991at2"/>
<reference evidence="2 3" key="1">
    <citation type="submission" date="2018-08" db="EMBL/GenBank/DDBJ databases">
        <title>Meiothermus granaticius genome AF-68 sequencing project.</title>
        <authorList>
            <person name="Da Costa M.S."/>
            <person name="Albuquerque L."/>
            <person name="Raposo P."/>
            <person name="Froufe H.J.C."/>
            <person name="Barroso C.S."/>
            <person name="Egas C."/>
        </authorList>
    </citation>
    <scope>NUCLEOTIDE SEQUENCE [LARGE SCALE GENOMIC DNA]</scope>
    <source>
        <strain evidence="2 3">AF-68</strain>
    </source>
</reference>
<feature type="domain" description="Transposase DDE" evidence="1">
    <location>
        <begin position="101"/>
        <end position="194"/>
    </location>
</feature>
<dbReference type="NCBIfam" id="NF033520">
    <property type="entry name" value="transpos_IS982"/>
    <property type="match status" value="1"/>
</dbReference>
<dbReference type="RefSeq" id="WP_119356109.1">
    <property type="nucleotide sequence ID" value="NZ_BJXM01000003.1"/>
</dbReference>
<evidence type="ECO:0000313" key="2">
    <source>
        <dbReference type="EMBL" id="RIH93536.1"/>
    </source>
</evidence>
<organism evidence="2 3">
    <name type="scientific">Meiothermus granaticius NBRC 107808</name>
    <dbReference type="NCBI Taxonomy" id="1227551"/>
    <lineage>
        <taxon>Bacteria</taxon>
        <taxon>Thermotogati</taxon>
        <taxon>Deinococcota</taxon>
        <taxon>Deinococci</taxon>
        <taxon>Thermales</taxon>
        <taxon>Thermaceae</taxon>
        <taxon>Meiothermus</taxon>
    </lineage>
</organism>
<keyword evidence="3" id="KW-1185">Reference proteome</keyword>
<dbReference type="AlphaFoldDB" id="A0A399FCP5"/>
<dbReference type="EMBL" id="QWLB01000005">
    <property type="protein sequence ID" value="RIH93536.1"/>
    <property type="molecule type" value="Genomic_DNA"/>
</dbReference>
<protein>
    <submittedName>
        <fullName evidence="2">Transposase DDE domain protein</fullName>
    </submittedName>
</protein>
<dbReference type="Proteomes" id="UP000266178">
    <property type="component" value="Unassembled WGS sequence"/>
</dbReference>
<comment type="caution">
    <text evidence="2">The sequence shown here is derived from an EMBL/GenBank/DDBJ whole genome shotgun (WGS) entry which is preliminary data.</text>
</comment>
<dbReference type="InterPro" id="IPR025668">
    <property type="entry name" value="Tnp_DDE_dom"/>
</dbReference>
<dbReference type="Pfam" id="PF13612">
    <property type="entry name" value="DDE_Tnp_1_3"/>
    <property type="match status" value="1"/>
</dbReference>
<proteinExistence type="predicted"/>